<dbReference type="EMBL" id="BAABHJ010000022">
    <property type="protein sequence ID" value="GAA4612967.1"/>
    <property type="molecule type" value="Genomic_DNA"/>
</dbReference>
<dbReference type="InterPro" id="IPR044148">
    <property type="entry name" value="ALDH_GabD1-like"/>
</dbReference>
<keyword evidence="3" id="KW-0560">Oxidoreductase</keyword>
<dbReference type="CDD" id="cd07100">
    <property type="entry name" value="ALDH_SSADH1_GabD1"/>
    <property type="match status" value="1"/>
</dbReference>
<evidence type="ECO:0000313" key="6">
    <source>
        <dbReference type="Proteomes" id="UP001500212"/>
    </source>
</evidence>
<gene>
    <name evidence="5" type="ORF">GCM10023195_55920</name>
</gene>
<dbReference type="InterPro" id="IPR016161">
    <property type="entry name" value="Ald_DH/histidinol_DH"/>
</dbReference>
<dbReference type="InterPro" id="IPR016163">
    <property type="entry name" value="Ald_DH_C"/>
</dbReference>
<sequence>MPYQSVNPYSDEVLATFDELDAVELESALARARSRYETWRERGFDERAAVTRRAARILRERREEFARLLTLEMGKVIGESIEEVLLTADIFDYYADNAEDFLRPVHLDARTGDAVVVNSPMGVLFGVQPWNFPYYQLVRFAAPNVMAGNVVMVKHSSSVPQSALAFERLYREAGAPEGVYTNLFITKEQAATVIDDPRVRGVALTGSTEAGAAVATRAGKVVKKTTLELGGSDPLIVLPDADLGATVHWAVWGRMHNCGQSCVASKRLLVHEQIADKFLEEFTAALGTLTPGDPMDERTTLPPLSSRTAAEKLRAQVSEAVEHGARATEVGDPVPTTGAFVQPTILTGVAKDNPIYGEELFGPVAMFFRVGDEAEAIAIANDTRYGLGASVFTGDEEHGREIARHIDSGMVFVNHPTWTSPELPFGGAKDSGYGRELSALGIQEFVNKKLIDVVPIDAPP</sequence>
<evidence type="ECO:0000256" key="1">
    <source>
        <dbReference type="ARBA" id="ARBA00009986"/>
    </source>
</evidence>
<keyword evidence="6" id="KW-1185">Reference proteome</keyword>
<keyword evidence="2" id="KW-0521">NADP</keyword>
<feature type="domain" description="Aldehyde dehydrogenase" evidence="4">
    <location>
        <begin position="3"/>
        <end position="450"/>
    </location>
</feature>
<dbReference type="InterPro" id="IPR015590">
    <property type="entry name" value="Aldehyde_DH_dom"/>
</dbReference>
<comment type="similarity">
    <text evidence="1">Belongs to the aldehyde dehydrogenase family.</text>
</comment>
<dbReference type="SUPFAM" id="SSF53720">
    <property type="entry name" value="ALDH-like"/>
    <property type="match status" value="1"/>
</dbReference>
<dbReference type="Gene3D" id="3.40.605.10">
    <property type="entry name" value="Aldehyde Dehydrogenase, Chain A, domain 1"/>
    <property type="match status" value="1"/>
</dbReference>
<proteinExistence type="inferred from homology"/>
<evidence type="ECO:0000259" key="4">
    <source>
        <dbReference type="Pfam" id="PF00171"/>
    </source>
</evidence>
<evidence type="ECO:0000313" key="5">
    <source>
        <dbReference type="EMBL" id="GAA4612967.1"/>
    </source>
</evidence>
<reference evidence="6" key="1">
    <citation type="journal article" date="2019" name="Int. J. Syst. Evol. Microbiol.">
        <title>The Global Catalogue of Microorganisms (GCM) 10K type strain sequencing project: providing services to taxonomists for standard genome sequencing and annotation.</title>
        <authorList>
            <consortium name="The Broad Institute Genomics Platform"/>
            <consortium name="The Broad Institute Genome Sequencing Center for Infectious Disease"/>
            <person name="Wu L."/>
            <person name="Ma J."/>
        </authorList>
    </citation>
    <scope>NUCLEOTIDE SEQUENCE [LARGE SCALE GENOMIC DNA]</scope>
    <source>
        <strain evidence="6">JCM 17938</strain>
    </source>
</reference>
<evidence type="ECO:0000256" key="2">
    <source>
        <dbReference type="ARBA" id="ARBA00022857"/>
    </source>
</evidence>
<accession>A0ABP8TPD1</accession>
<dbReference type="PANTHER" id="PTHR43217">
    <property type="entry name" value="SUCCINATE SEMIALDEHYDE DEHYDROGENASE [NAD(P)+] SAD"/>
    <property type="match status" value="1"/>
</dbReference>
<comment type="caution">
    <text evidence="5">The sequence shown here is derived from an EMBL/GenBank/DDBJ whole genome shotgun (WGS) entry which is preliminary data.</text>
</comment>
<evidence type="ECO:0000256" key="3">
    <source>
        <dbReference type="ARBA" id="ARBA00023002"/>
    </source>
</evidence>
<organism evidence="5 6">
    <name type="scientific">Actinoallomurus liliacearum</name>
    <dbReference type="NCBI Taxonomy" id="1080073"/>
    <lineage>
        <taxon>Bacteria</taxon>
        <taxon>Bacillati</taxon>
        <taxon>Actinomycetota</taxon>
        <taxon>Actinomycetes</taxon>
        <taxon>Streptosporangiales</taxon>
        <taxon>Thermomonosporaceae</taxon>
        <taxon>Actinoallomurus</taxon>
    </lineage>
</organism>
<protein>
    <submittedName>
        <fullName evidence="5">NAD-dependent succinate-semialdehyde dehydrogenase</fullName>
    </submittedName>
</protein>
<dbReference type="Proteomes" id="UP001500212">
    <property type="component" value="Unassembled WGS sequence"/>
</dbReference>
<dbReference type="PANTHER" id="PTHR43217:SF2">
    <property type="entry name" value="SUCCINATE-SEMIALDEHYDE DEHYDROGENASE [NADP(+)]"/>
    <property type="match status" value="1"/>
</dbReference>
<dbReference type="Pfam" id="PF00171">
    <property type="entry name" value="Aldedh"/>
    <property type="match status" value="1"/>
</dbReference>
<name>A0ABP8TPD1_9ACTN</name>
<dbReference type="InterPro" id="IPR016162">
    <property type="entry name" value="Ald_DH_N"/>
</dbReference>
<dbReference type="Gene3D" id="3.40.309.10">
    <property type="entry name" value="Aldehyde Dehydrogenase, Chain A, domain 2"/>
    <property type="match status" value="1"/>
</dbReference>
<dbReference type="InterPro" id="IPR047110">
    <property type="entry name" value="GABD/Sad-like"/>
</dbReference>